<dbReference type="InterPro" id="IPR001107">
    <property type="entry name" value="Band_7"/>
</dbReference>
<comment type="similarity">
    <text evidence="2 6">Belongs to the band 7/mec-2 family. HflK subfamily.</text>
</comment>
<dbReference type="Proteomes" id="UP000295724">
    <property type="component" value="Unassembled WGS sequence"/>
</dbReference>
<comment type="subcellular location">
    <subcellularLocation>
        <location evidence="1">Membrane</location>
        <topology evidence="1">Single-pass membrane protein</topology>
    </subcellularLocation>
</comment>
<keyword evidence="7" id="KW-0175">Coiled coil</keyword>
<feature type="domain" description="Band 7" evidence="8">
    <location>
        <begin position="83"/>
        <end position="265"/>
    </location>
</feature>
<dbReference type="InterPro" id="IPR010201">
    <property type="entry name" value="HflK"/>
</dbReference>
<organism evidence="9 10">
    <name type="scientific">Marinicella litoralis</name>
    <dbReference type="NCBI Taxonomy" id="644220"/>
    <lineage>
        <taxon>Bacteria</taxon>
        <taxon>Pseudomonadati</taxon>
        <taxon>Pseudomonadota</taxon>
        <taxon>Gammaproteobacteria</taxon>
        <taxon>Lysobacterales</taxon>
        <taxon>Marinicellaceae</taxon>
        <taxon>Marinicella</taxon>
    </lineage>
</organism>
<proteinExistence type="inferred from homology"/>
<keyword evidence="4 6" id="KW-1133">Transmembrane helix</keyword>
<evidence type="ECO:0000313" key="10">
    <source>
        <dbReference type="Proteomes" id="UP000295724"/>
    </source>
</evidence>
<dbReference type="EMBL" id="SNZB01000005">
    <property type="protein sequence ID" value="TDR18278.1"/>
    <property type="molecule type" value="Genomic_DNA"/>
</dbReference>
<evidence type="ECO:0000256" key="2">
    <source>
        <dbReference type="ARBA" id="ARBA00006971"/>
    </source>
</evidence>
<dbReference type="SUPFAM" id="SSF117892">
    <property type="entry name" value="Band 7/SPFH domain"/>
    <property type="match status" value="1"/>
</dbReference>
<dbReference type="CDD" id="cd03404">
    <property type="entry name" value="SPFH_HflK"/>
    <property type="match status" value="1"/>
</dbReference>
<feature type="coiled-coil region" evidence="7">
    <location>
        <begin position="257"/>
        <end position="284"/>
    </location>
</feature>
<dbReference type="AlphaFoldDB" id="A0A4R6XPZ2"/>
<dbReference type="Gene3D" id="3.30.479.30">
    <property type="entry name" value="Band 7 domain"/>
    <property type="match status" value="1"/>
</dbReference>
<name>A0A4R6XPZ2_9GAMM</name>
<dbReference type="GO" id="GO:0016020">
    <property type="term" value="C:membrane"/>
    <property type="evidence" value="ECO:0007669"/>
    <property type="project" value="UniProtKB-SubCell"/>
</dbReference>
<keyword evidence="3 6" id="KW-0812">Transmembrane</keyword>
<evidence type="ECO:0000256" key="4">
    <source>
        <dbReference type="ARBA" id="ARBA00022989"/>
    </source>
</evidence>
<evidence type="ECO:0000256" key="7">
    <source>
        <dbReference type="SAM" id="Coils"/>
    </source>
</evidence>
<protein>
    <recommendedName>
        <fullName evidence="6">Protein HflK</fullName>
    </recommendedName>
</protein>
<evidence type="ECO:0000256" key="1">
    <source>
        <dbReference type="ARBA" id="ARBA00004167"/>
    </source>
</evidence>
<evidence type="ECO:0000256" key="5">
    <source>
        <dbReference type="ARBA" id="ARBA00023136"/>
    </source>
</evidence>
<dbReference type="SMART" id="SM00244">
    <property type="entry name" value="PHB"/>
    <property type="match status" value="1"/>
</dbReference>
<comment type="subunit">
    <text evidence="6">HflC and HflK may interact to form a multimeric complex.</text>
</comment>
<accession>A0A4R6XPZ2</accession>
<evidence type="ECO:0000256" key="3">
    <source>
        <dbReference type="ARBA" id="ARBA00022692"/>
    </source>
</evidence>
<dbReference type="GO" id="GO:0008233">
    <property type="term" value="F:peptidase activity"/>
    <property type="evidence" value="ECO:0007669"/>
    <property type="project" value="UniProtKB-KW"/>
</dbReference>
<comment type="function">
    <text evidence="6">HflC and HflK could encode or regulate a protease.</text>
</comment>
<comment type="caution">
    <text evidence="9">The sequence shown here is derived from an EMBL/GenBank/DDBJ whole genome shotgun (WGS) entry which is preliminary data.</text>
</comment>
<dbReference type="PANTHER" id="PTHR43327">
    <property type="entry name" value="STOMATIN-LIKE PROTEIN 2, MITOCHONDRIAL"/>
    <property type="match status" value="1"/>
</dbReference>
<keyword evidence="9" id="KW-0378">Hydrolase</keyword>
<feature type="transmembrane region" description="Helical" evidence="6">
    <location>
        <begin position="67"/>
        <end position="88"/>
    </location>
</feature>
<keyword evidence="5 6" id="KW-0472">Membrane</keyword>
<evidence type="ECO:0000313" key="9">
    <source>
        <dbReference type="EMBL" id="TDR18278.1"/>
    </source>
</evidence>
<dbReference type="NCBIfam" id="TIGR01933">
    <property type="entry name" value="hflK"/>
    <property type="match status" value="1"/>
</dbReference>
<dbReference type="InterPro" id="IPR050710">
    <property type="entry name" value="Band7/mec-2_domain"/>
</dbReference>
<reference evidence="9 10" key="1">
    <citation type="submission" date="2019-03" db="EMBL/GenBank/DDBJ databases">
        <title>Genomic Encyclopedia of Type Strains, Phase IV (KMG-IV): sequencing the most valuable type-strain genomes for metagenomic binning, comparative biology and taxonomic classification.</title>
        <authorList>
            <person name="Goeker M."/>
        </authorList>
    </citation>
    <scope>NUCLEOTIDE SEQUENCE [LARGE SCALE GENOMIC DNA]</scope>
    <source>
        <strain evidence="9 10">DSM 25488</strain>
    </source>
</reference>
<evidence type="ECO:0000256" key="6">
    <source>
        <dbReference type="RuleBase" id="RU364113"/>
    </source>
</evidence>
<dbReference type="InterPro" id="IPR036013">
    <property type="entry name" value="Band_7/SPFH_dom_sf"/>
</dbReference>
<gene>
    <name evidence="9" type="ORF">C8D91_2193</name>
</gene>
<keyword evidence="10" id="KW-1185">Reference proteome</keyword>
<sequence length="380" mass="42731">MPQYLKDDKNLLSPTGRIKHAAQIMSNTRPPRNAWDPNNDFPSGLNDIINKGLSFFKKPSADGNPRNIFIIIVLLLLGVAAWSSIYTIPSDSVAVVQRFGKYLKEVPSGLHLKLPFGIDSALIVPVKRQLKQEFGFKTPGATDPYQSAPGNNGHQETQMVTGDLNAALVEWVVQYRVSDPSKFLFEVRNPSQTLRYVSESVMREVVGDRTVDEVITIGRQEIESEALIKMQTLSTKYAMGISIDQVQLKNINPPRPVQESFNEVNQAQQEKEKLINEARRDYNKVIPLALGEKDQRIREADGYRLKRINEAEGDVARFNALLTEYSKAPQVTRRRIYLETMEKVLPNIKSKVIIDTATNNILPLLNLDSGSITMKQGAQK</sequence>
<dbReference type="GO" id="GO:0006508">
    <property type="term" value="P:proteolysis"/>
    <property type="evidence" value="ECO:0007669"/>
    <property type="project" value="UniProtKB-KW"/>
</dbReference>
<dbReference type="Pfam" id="PF01145">
    <property type="entry name" value="Band_7"/>
    <property type="match status" value="1"/>
</dbReference>
<keyword evidence="9" id="KW-0645">Protease</keyword>
<dbReference type="PANTHER" id="PTHR43327:SF2">
    <property type="entry name" value="MODULATOR OF FTSH PROTEASE HFLK"/>
    <property type="match status" value="1"/>
</dbReference>
<evidence type="ECO:0000259" key="8">
    <source>
        <dbReference type="SMART" id="SM00244"/>
    </source>
</evidence>